<evidence type="ECO:0000313" key="2">
    <source>
        <dbReference type="Proteomes" id="UP001152531"/>
    </source>
</evidence>
<proteinExistence type="predicted"/>
<dbReference type="EMBL" id="CALSDN010000007">
    <property type="protein sequence ID" value="CAH6721847.1"/>
    <property type="molecule type" value="Genomic_DNA"/>
</dbReference>
<keyword evidence="1" id="KW-0032">Aminotransferase</keyword>
<accession>A0ACA9Y9Y1</accession>
<name>A0ACA9Y9Y1_9ASCO</name>
<reference evidence="1" key="1">
    <citation type="submission" date="2022-06" db="EMBL/GenBank/DDBJ databases">
        <authorList>
            <person name="Legras J.-L."/>
            <person name="Devillers H."/>
            <person name="Grondin C."/>
        </authorList>
    </citation>
    <scope>NUCLEOTIDE SEQUENCE</scope>
    <source>
        <strain evidence="1">CLIB 1444</strain>
    </source>
</reference>
<keyword evidence="1" id="KW-0808">Transferase</keyword>
<comment type="caution">
    <text evidence="1">The sequence shown here is derived from an EMBL/GenBank/DDBJ whole genome shotgun (WGS) entry which is preliminary data.</text>
</comment>
<protein>
    <submittedName>
        <fullName evidence="1">Aspartate aminotransferase, cytoplasmic</fullName>
    </submittedName>
</protein>
<dbReference type="Proteomes" id="UP001152531">
    <property type="component" value="Unassembled WGS sequence"/>
</dbReference>
<evidence type="ECO:0000313" key="1">
    <source>
        <dbReference type="EMBL" id="CAH6721847.1"/>
    </source>
</evidence>
<organism evidence="1 2">
    <name type="scientific">[Candida] jaroonii</name>
    <dbReference type="NCBI Taxonomy" id="467808"/>
    <lineage>
        <taxon>Eukaryota</taxon>
        <taxon>Fungi</taxon>
        <taxon>Dikarya</taxon>
        <taxon>Ascomycota</taxon>
        <taxon>Saccharomycotina</taxon>
        <taxon>Pichiomycetes</taxon>
        <taxon>Debaryomycetaceae</taxon>
        <taxon>Yamadazyma</taxon>
    </lineage>
</organism>
<gene>
    <name evidence="1" type="ORF">CLIB1444_07S03796</name>
</gene>
<keyword evidence="2" id="KW-1185">Reference proteome</keyword>
<sequence length="398" mass="45114">MTKGSIYSEITPSELDPIAIIAQKYNNDPSPKKVDLSIGVYKPENGDAKYTFPSVKLAKKDIFENDQGHPYHYMSGWPEFIAGAQETVFGKNDKSNVTSIQTISGTGAVHIGIEFLRELGLTEFYVGNPAWGNYESMIKSCNSNVNFFNHYDNETGKADIDSLFKTIDTMPTDGVLLLQGCCHNPTGADYTNEQWEQIAEKVRSRGVFVMFDLAYQGFGSGDKDKDAYGVRHFHKQNLEFIVCESFSKNMGLYGERLGCLHVVSNDKQNLNNISNLLVNIFRAQCSFAPLFGARIASNIFRDFKQQWDEDVYAVYERLSDLRIKIAEKFKKLGTPGNWDSILKQNGLFWFTDLTPQQIDTLINEYHIYLPYNGRFNVAGFNNANLDYVIESIDEVVRK</sequence>